<accession>A0A8G2FDE4</accession>
<dbReference type="RefSeq" id="WP_029313585.1">
    <property type="nucleotide sequence ID" value="NZ_FTNE01000010.1"/>
</dbReference>
<dbReference type="EMBL" id="FTNE01000010">
    <property type="protein sequence ID" value="SIQ81595.1"/>
    <property type="molecule type" value="Genomic_DNA"/>
</dbReference>
<evidence type="ECO:0000313" key="3">
    <source>
        <dbReference type="Proteomes" id="UP000186308"/>
    </source>
</evidence>
<feature type="compositionally biased region" description="Acidic residues" evidence="1">
    <location>
        <begin position="1"/>
        <end position="14"/>
    </location>
</feature>
<protein>
    <submittedName>
        <fullName evidence="2">Uncharacterized protein</fullName>
    </submittedName>
</protein>
<evidence type="ECO:0000313" key="2">
    <source>
        <dbReference type="EMBL" id="SIQ81595.1"/>
    </source>
</evidence>
<feature type="compositionally biased region" description="Low complexity" evidence="1">
    <location>
        <begin position="191"/>
        <end position="207"/>
    </location>
</feature>
<comment type="caution">
    <text evidence="2">The sequence shown here is derived from an EMBL/GenBank/DDBJ whole genome shotgun (WGS) entry which is preliminary data.</text>
</comment>
<evidence type="ECO:0000256" key="1">
    <source>
        <dbReference type="SAM" id="MobiDB-lite"/>
    </source>
</evidence>
<dbReference type="AlphaFoldDB" id="A0A8G2FDE4"/>
<sequence length="207" mass="22382">MLNEPDEAEVSDEVTEARIRRSLGLMSSPTPANNHSNTSSQTHGSGGGNLGGAIQRRRFVRDGEVPVTILHPKSDAENRHAAALADMTRQRDTERAARLRAEQSLHDAQVMIQTLQTRIAHAEIAKSEIAQAETAFAEVARPEPAPAPAAISVPTLAAPEVEPEVLPVTNAQPVEAQSAPPRQTRSRRAKPPVAAEAEEPTPVKWWR</sequence>
<feature type="compositionally biased region" description="Polar residues" evidence="1">
    <location>
        <begin position="25"/>
        <end position="43"/>
    </location>
</feature>
<reference evidence="2 3" key="1">
    <citation type="submission" date="2017-01" db="EMBL/GenBank/DDBJ databases">
        <authorList>
            <person name="Varghese N."/>
            <person name="Submissions S."/>
        </authorList>
    </citation>
    <scope>NUCLEOTIDE SEQUENCE [LARGE SCALE GENOMIC DNA]</scope>
    <source>
        <strain evidence="2 3">ATCC 35905</strain>
    </source>
</reference>
<feature type="region of interest" description="Disordered" evidence="1">
    <location>
        <begin position="1"/>
        <end position="52"/>
    </location>
</feature>
<keyword evidence="3" id="KW-1185">Reference proteome</keyword>
<dbReference type="Proteomes" id="UP000186308">
    <property type="component" value="Unassembled WGS sequence"/>
</dbReference>
<feature type="region of interest" description="Disordered" evidence="1">
    <location>
        <begin position="164"/>
        <end position="207"/>
    </location>
</feature>
<gene>
    <name evidence="2" type="ORF">SAMN05421828_1107</name>
</gene>
<proteinExistence type="predicted"/>
<dbReference type="OrthoDB" id="10019167at2"/>
<organism evidence="2 3">
    <name type="scientific">Acidiphilium rubrum</name>
    <dbReference type="NCBI Taxonomy" id="526"/>
    <lineage>
        <taxon>Bacteria</taxon>
        <taxon>Pseudomonadati</taxon>
        <taxon>Pseudomonadota</taxon>
        <taxon>Alphaproteobacteria</taxon>
        <taxon>Acetobacterales</taxon>
        <taxon>Acidocellaceae</taxon>
        <taxon>Acidiphilium</taxon>
    </lineage>
</organism>
<name>A0A8G2FDE4_ACIRU</name>